<gene>
    <name evidence="1" type="ORF">NCTC11421_01940</name>
</gene>
<dbReference type="EMBL" id="UGRI01000001">
    <property type="protein sequence ID" value="SUA23950.1"/>
    <property type="molecule type" value="Genomic_DNA"/>
</dbReference>
<dbReference type="AlphaFoldDB" id="A0A378VY63"/>
<evidence type="ECO:0000313" key="1">
    <source>
        <dbReference type="EMBL" id="SUA23950.1"/>
    </source>
</evidence>
<reference evidence="1" key="1">
    <citation type="submission" date="2018-06" db="EMBL/GenBank/DDBJ databases">
        <authorList>
            <consortium name="Pathogen Informatics"/>
            <person name="Doyle S."/>
        </authorList>
    </citation>
    <scope>NUCLEOTIDE SEQUENCE [LARGE SCALE GENOMIC DNA]</scope>
    <source>
        <strain evidence="1">NCTC11421</strain>
    </source>
</reference>
<name>A0A378VY63_NEIGO</name>
<protein>
    <submittedName>
        <fullName evidence="1">Uncharacterized protein</fullName>
    </submittedName>
</protein>
<organism evidence="1">
    <name type="scientific">Neisseria gonorrhoeae</name>
    <dbReference type="NCBI Taxonomy" id="485"/>
    <lineage>
        <taxon>Bacteria</taxon>
        <taxon>Pseudomonadati</taxon>
        <taxon>Pseudomonadota</taxon>
        <taxon>Betaproteobacteria</taxon>
        <taxon>Neisseriales</taxon>
        <taxon>Neisseriaceae</taxon>
        <taxon>Neisseria</taxon>
    </lineage>
</organism>
<sequence>MLVGIRQECQEARAFYGNSQLALVECLRSCDAGRNDFTVFRDKVFQQINLFVIDFLDFSAVKRQNFYV</sequence>
<proteinExistence type="predicted"/>
<accession>A0A378VY63</accession>